<name>A0ABY1PWI8_9SPHN</name>
<dbReference type="Proteomes" id="UP001157910">
    <property type="component" value="Unassembled WGS sequence"/>
</dbReference>
<dbReference type="RefSeq" id="WP_103728285.1">
    <property type="nucleotide sequence ID" value="NZ_FXUI01000001.1"/>
</dbReference>
<reference evidence="3 4" key="1">
    <citation type="submission" date="2017-05" db="EMBL/GenBank/DDBJ databases">
        <authorList>
            <person name="Varghese N."/>
            <person name="Submissions S."/>
        </authorList>
    </citation>
    <scope>NUCLEOTIDE SEQUENCE [LARGE SCALE GENOMIC DNA]</scope>
    <source>
        <strain evidence="3 4">SM16</strain>
    </source>
</reference>
<evidence type="ECO:0000313" key="4">
    <source>
        <dbReference type="Proteomes" id="UP001157910"/>
    </source>
</evidence>
<evidence type="ECO:0000256" key="1">
    <source>
        <dbReference type="SAM" id="MobiDB-lite"/>
    </source>
</evidence>
<organism evidence="3 4">
    <name type="scientific">Novosphingobium panipatense</name>
    <dbReference type="NCBI Taxonomy" id="428991"/>
    <lineage>
        <taxon>Bacteria</taxon>
        <taxon>Pseudomonadati</taxon>
        <taxon>Pseudomonadota</taxon>
        <taxon>Alphaproteobacteria</taxon>
        <taxon>Sphingomonadales</taxon>
        <taxon>Sphingomonadaceae</taxon>
        <taxon>Novosphingobium</taxon>
    </lineage>
</organism>
<feature type="region of interest" description="Disordered" evidence="1">
    <location>
        <begin position="1"/>
        <end position="30"/>
    </location>
</feature>
<gene>
    <name evidence="3" type="ORF">SAMN06296065_101108</name>
</gene>
<comment type="caution">
    <text evidence="3">The sequence shown here is derived from an EMBL/GenBank/DDBJ whole genome shotgun (WGS) entry which is preliminary data.</text>
</comment>
<accession>A0ABY1PWI8</accession>
<evidence type="ECO:0000313" key="3">
    <source>
        <dbReference type="EMBL" id="SMP51376.1"/>
    </source>
</evidence>
<proteinExistence type="predicted"/>
<sequence length="62" mass="6709">MSQPNGRGAPGQMMPGLPPEVRKDGEPGWAGGLRKLYNSVVEEPLPDSFKDLLKKLDDSDDA</sequence>
<protein>
    <recommendedName>
        <fullName evidence="2">Anti-sigma factor NepR domain-containing protein</fullName>
    </recommendedName>
</protein>
<dbReference type="EMBL" id="FXUI01000001">
    <property type="protein sequence ID" value="SMP51376.1"/>
    <property type="molecule type" value="Genomic_DNA"/>
</dbReference>
<dbReference type="InterPro" id="IPR041649">
    <property type="entry name" value="NepR"/>
</dbReference>
<keyword evidence="4" id="KW-1185">Reference proteome</keyword>
<evidence type="ECO:0000259" key="2">
    <source>
        <dbReference type="Pfam" id="PF18557"/>
    </source>
</evidence>
<dbReference type="Pfam" id="PF18557">
    <property type="entry name" value="NepR"/>
    <property type="match status" value="1"/>
</dbReference>
<feature type="domain" description="Anti-sigma factor NepR" evidence="2">
    <location>
        <begin position="28"/>
        <end position="59"/>
    </location>
</feature>